<keyword evidence="11" id="KW-0418">Kinase</keyword>
<comment type="similarity">
    <text evidence="2">Belongs to the RLP family.</text>
</comment>
<dbReference type="PRINTS" id="PR00019">
    <property type="entry name" value="LEURICHRPT"/>
</dbReference>
<keyword evidence="7" id="KW-1133">Transmembrane helix</keyword>
<evidence type="ECO:0000256" key="5">
    <source>
        <dbReference type="ARBA" id="ARBA00022692"/>
    </source>
</evidence>
<evidence type="ECO:0000256" key="1">
    <source>
        <dbReference type="ARBA" id="ARBA00004251"/>
    </source>
</evidence>
<keyword evidence="11" id="KW-0808">Transferase</keyword>
<gene>
    <name evidence="11" type="ORF">L195_g044713</name>
</gene>
<keyword evidence="3" id="KW-1003">Cell membrane</keyword>
<protein>
    <submittedName>
        <fullName evidence="11">Receptor-like protein kinase</fullName>
    </submittedName>
</protein>
<evidence type="ECO:0000256" key="6">
    <source>
        <dbReference type="ARBA" id="ARBA00022737"/>
    </source>
</evidence>
<dbReference type="InterPro" id="IPR032675">
    <property type="entry name" value="LRR_dom_sf"/>
</dbReference>
<evidence type="ECO:0000256" key="10">
    <source>
        <dbReference type="ARBA" id="ARBA00023180"/>
    </source>
</evidence>
<name>A0A2K3MCV2_TRIPR</name>
<keyword evidence="6" id="KW-0677">Repeat</keyword>
<feature type="non-terminal residue" evidence="11">
    <location>
        <position position="338"/>
    </location>
</feature>
<dbReference type="Gene3D" id="3.80.10.10">
    <property type="entry name" value="Ribonuclease Inhibitor"/>
    <property type="match status" value="1"/>
</dbReference>
<comment type="caution">
    <text evidence="11">The sequence shown here is derived from an EMBL/GenBank/DDBJ whole genome shotgun (WGS) entry which is preliminary data.</text>
</comment>
<evidence type="ECO:0000256" key="7">
    <source>
        <dbReference type="ARBA" id="ARBA00022989"/>
    </source>
</evidence>
<dbReference type="Proteomes" id="UP000236291">
    <property type="component" value="Unassembled WGS sequence"/>
</dbReference>
<reference evidence="11 12" key="1">
    <citation type="journal article" date="2014" name="Am. J. Bot.">
        <title>Genome assembly and annotation for red clover (Trifolium pratense; Fabaceae).</title>
        <authorList>
            <person name="Istvanek J."/>
            <person name="Jaros M."/>
            <person name="Krenek A."/>
            <person name="Repkova J."/>
        </authorList>
    </citation>
    <scope>NUCLEOTIDE SEQUENCE [LARGE SCALE GENOMIC DNA]</scope>
    <source>
        <strain evidence="12">cv. Tatra</strain>
        <tissue evidence="11">Young leaves</tissue>
    </source>
</reference>
<keyword evidence="10" id="KW-0325">Glycoprotein</keyword>
<keyword evidence="8" id="KW-0472">Membrane</keyword>
<keyword evidence="5" id="KW-0812">Transmembrane</keyword>
<evidence type="ECO:0000256" key="3">
    <source>
        <dbReference type="ARBA" id="ARBA00022475"/>
    </source>
</evidence>
<accession>A0A2K3MCV2</accession>
<dbReference type="GO" id="GO:0005886">
    <property type="term" value="C:plasma membrane"/>
    <property type="evidence" value="ECO:0007669"/>
    <property type="project" value="UniProtKB-SubCell"/>
</dbReference>
<evidence type="ECO:0000313" key="11">
    <source>
        <dbReference type="EMBL" id="PNX88607.1"/>
    </source>
</evidence>
<dbReference type="PANTHER" id="PTHR27004">
    <property type="entry name" value="RECEPTOR-LIKE PROTEIN 12 ISOFORM X1"/>
    <property type="match status" value="1"/>
</dbReference>
<feature type="non-terminal residue" evidence="11">
    <location>
        <position position="1"/>
    </location>
</feature>
<sequence>YEITSITSLQLTGNIPECVANLSYLRVLDLQMNRFDGTFLSDFSKDCDLHVLNLNGNQIEGYLPISLSHCKMLEFLNLGSNKIEDRFPAWLQTLPNLKVLILRDNNLHGGIANLKIKHPFPSLVIFDISGNNFSGPLPKAYFKNFKAMKIVTQVGQNISRLYIMDSEGSYDSVTVMNKGINMKLVKIPINFVTIDLARNKFEGEIPNVIGELHTLKGPILQSIRTLTNLESLDLSSNMLTGVIPVELTNLDFLEFLNLSNNNLVGEIPHGKHFNTFSNDSFEGNSGLCGFPLSKKCGPELEPRHFPASTKNFWSEEKFGFGWKAVAIGYGCGFVIGIG</sequence>
<keyword evidence="9 11" id="KW-0675">Receptor</keyword>
<dbReference type="EMBL" id="ASHM01057169">
    <property type="protein sequence ID" value="PNX88607.1"/>
    <property type="molecule type" value="Genomic_DNA"/>
</dbReference>
<reference evidence="11 12" key="2">
    <citation type="journal article" date="2017" name="Front. Plant Sci.">
        <title>Gene Classification and Mining of Molecular Markers Useful in Red Clover (Trifolium pratense) Breeding.</title>
        <authorList>
            <person name="Istvanek J."/>
            <person name="Dluhosova J."/>
            <person name="Dluhos P."/>
            <person name="Patkova L."/>
            <person name="Nedelnik J."/>
            <person name="Repkova J."/>
        </authorList>
    </citation>
    <scope>NUCLEOTIDE SEQUENCE [LARGE SCALE GENOMIC DNA]</scope>
    <source>
        <strain evidence="12">cv. Tatra</strain>
        <tissue evidence="11">Young leaves</tissue>
    </source>
</reference>
<comment type="subcellular location">
    <subcellularLocation>
        <location evidence="1">Cell membrane</location>
        <topology evidence="1">Single-pass type I membrane protein</topology>
    </subcellularLocation>
</comment>
<dbReference type="AlphaFoldDB" id="A0A2K3MCV2"/>
<dbReference type="GO" id="GO:0016301">
    <property type="term" value="F:kinase activity"/>
    <property type="evidence" value="ECO:0007669"/>
    <property type="project" value="UniProtKB-KW"/>
</dbReference>
<evidence type="ECO:0000256" key="2">
    <source>
        <dbReference type="ARBA" id="ARBA00009592"/>
    </source>
</evidence>
<dbReference type="Pfam" id="PF12799">
    <property type="entry name" value="LRR_4"/>
    <property type="match status" value="1"/>
</dbReference>
<dbReference type="InterPro" id="IPR025875">
    <property type="entry name" value="Leu-rich_rpt_4"/>
</dbReference>
<dbReference type="STRING" id="57577.A0A2K3MCV2"/>
<proteinExistence type="inferred from homology"/>
<evidence type="ECO:0000256" key="4">
    <source>
        <dbReference type="ARBA" id="ARBA00022614"/>
    </source>
</evidence>
<dbReference type="SUPFAM" id="SSF52058">
    <property type="entry name" value="L domain-like"/>
    <property type="match status" value="1"/>
</dbReference>
<evidence type="ECO:0000256" key="8">
    <source>
        <dbReference type="ARBA" id="ARBA00023136"/>
    </source>
</evidence>
<evidence type="ECO:0000313" key="12">
    <source>
        <dbReference type="Proteomes" id="UP000236291"/>
    </source>
</evidence>
<dbReference type="Pfam" id="PF00560">
    <property type="entry name" value="LRR_1"/>
    <property type="match status" value="4"/>
</dbReference>
<evidence type="ECO:0000256" key="9">
    <source>
        <dbReference type="ARBA" id="ARBA00023170"/>
    </source>
</evidence>
<dbReference type="InterPro" id="IPR001611">
    <property type="entry name" value="Leu-rich_rpt"/>
</dbReference>
<keyword evidence="4" id="KW-0433">Leucine-rich repeat</keyword>
<organism evidence="11 12">
    <name type="scientific">Trifolium pratense</name>
    <name type="common">Red clover</name>
    <dbReference type="NCBI Taxonomy" id="57577"/>
    <lineage>
        <taxon>Eukaryota</taxon>
        <taxon>Viridiplantae</taxon>
        <taxon>Streptophyta</taxon>
        <taxon>Embryophyta</taxon>
        <taxon>Tracheophyta</taxon>
        <taxon>Spermatophyta</taxon>
        <taxon>Magnoliopsida</taxon>
        <taxon>eudicotyledons</taxon>
        <taxon>Gunneridae</taxon>
        <taxon>Pentapetalae</taxon>
        <taxon>rosids</taxon>
        <taxon>fabids</taxon>
        <taxon>Fabales</taxon>
        <taxon>Fabaceae</taxon>
        <taxon>Papilionoideae</taxon>
        <taxon>50 kb inversion clade</taxon>
        <taxon>NPAAA clade</taxon>
        <taxon>Hologalegina</taxon>
        <taxon>IRL clade</taxon>
        <taxon>Trifolieae</taxon>
        <taxon>Trifolium</taxon>
    </lineage>
</organism>
<dbReference type="PANTHER" id="PTHR27004:SF444">
    <property type="entry name" value="TM RESISTANCE PROTEIN, PUTATIVE-RELATED"/>
    <property type="match status" value="1"/>
</dbReference>
<dbReference type="PROSITE" id="PS51450">
    <property type="entry name" value="LRR"/>
    <property type="match status" value="1"/>
</dbReference>